<evidence type="ECO:0008006" key="5">
    <source>
        <dbReference type="Google" id="ProtNLM"/>
    </source>
</evidence>
<sequence>MTEPPDPQPEPVPGPQPSPDPVRPRGRRGAGAGRVARGAASAVLIVLTCVLVPLALLAVWVHDITLDTDRYVATVAPLATDPAVQDAAVRRITEAVSARDYGKVAAGELAAWLRSQGLGPRATDAIRSLGPRLDSVVDDATTKIATRVVDSEAFATVWRTANRTAHNVVVHALTGEGRGAVGVSDGTVTLNVGTAVDRVKQDLVEAGLKPAEKIPQVDKEFVLFQSDELATFRTAAHLLDVVGNWLPVIVVVLGAAGVLLAHRRRRALARTALGAAFACLVVALALVVARHYYLGHLPPQVQSKAAAGAVFDTLLRFLRVSLRTAVVLGVVIALGAYFVGPGRLPVAVRGGSDHAADAAARWAADRHLGTGRAGTWTLAHRRWLTLTALLVVALVFALWNHPTVLTVLLLVLILLGVLALLALLAAGGRVRPGPLPDKASPEH</sequence>
<feature type="transmembrane region" description="Helical" evidence="2">
    <location>
        <begin position="35"/>
        <end position="61"/>
    </location>
</feature>
<dbReference type="RefSeq" id="WP_258775845.1">
    <property type="nucleotide sequence ID" value="NZ_JANUGP010000001.1"/>
</dbReference>
<name>A0ABT2ATU2_9ACTN</name>
<feature type="region of interest" description="Disordered" evidence="1">
    <location>
        <begin position="1"/>
        <end position="33"/>
    </location>
</feature>
<keyword evidence="2" id="KW-1133">Transmembrane helix</keyword>
<comment type="caution">
    <text evidence="3">The sequence shown here is derived from an EMBL/GenBank/DDBJ whole genome shotgun (WGS) entry which is preliminary data.</text>
</comment>
<proteinExistence type="predicted"/>
<keyword evidence="4" id="KW-1185">Reference proteome</keyword>
<feature type="transmembrane region" description="Helical" evidence="2">
    <location>
        <begin position="273"/>
        <end position="293"/>
    </location>
</feature>
<evidence type="ECO:0000256" key="1">
    <source>
        <dbReference type="SAM" id="MobiDB-lite"/>
    </source>
</evidence>
<dbReference type="Proteomes" id="UP001205612">
    <property type="component" value="Unassembled WGS sequence"/>
</dbReference>
<keyword evidence="2" id="KW-0472">Membrane</keyword>
<keyword evidence="2" id="KW-0812">Transmembrane</keyword>
<accession>A0ABT2ATU2</accession>
<evidence type="ECO:0000313" key="4">
    <source>
        <dbReference type="Proteomes" id="UP001205612"/>
    </source>
</evidence>
<organism evidence="3 4">
    <name type="scientific">Streptomyces pyxinicus</name>
    <dbReference type="NCBI Taxonomy" id="2970331"/>
    <lineage>
        <taxon>Bacteria</taxon>
        <taxon>Bacillati</taxon>
        <taxon>Actinomycetota</taxon>
        <taxon>Actinomycetes</taxon>
        <taxon>Kitasatosporales</taxon>
        <taxon>Streptomycetaceae</taxon>
        <taxon>Streptomyces</taxon>
    </lineage>
</organism>
<feature type="compositionally biased region" description="Pro residues" evidence="1">
    <location>
        <begin position="1"/>
        <end position="21"/>
    </location>
</feature>
<dbReference type="EMBL" id="JANUGP010000001">
    <property type="protein sequence ID" value="MCS0599668.1"/>
    <property type="molecule type" value="Genomic_DNA"/>
</dbReference>
<evidence type="ECO:0000313" key="3">
    <source>
        <dbReference type="EMBL" id="MCS0599668.1"/>
    </source>
</evidence>
<gene>
    <name evidence="3" type="ORF">NX794_00195</name>
</gene>
<feature type="transmembrane region" description="Helical" evidence="2">
    <location>
        <begin position="320"/>
        <end position="339"/>
    </location>
</feature>
<evidence type="ECO:0000256" key="2">
    <source>
        <dbReference type="SAM" id="Phobius"/>
    </source>
</evidence>
<feature type="transmembrane region" description="Helical" evidence="2">
    <location>
        <begin position="405"/>
        <end position="426"/>
    </location>
</feature>
<feature type="transmembrane region" description="Helical" evidence="2">
    <location>
        <begin position="382"/>
        <end position="399"/>
    </location>
</feature>
<reference evidence="3 4" key="1">
    <citation type="submission" date="2022-08" db="EMBL/GenBank/DDBJ databases">
        <authorList>
            <person name="Somphong A."/>
            <person name="Phongsopitanun W."/>
        </authorList>
    </citation>
    <scope>NUCLEOTIDE SEQUENCE [LARGE SCALE GENOMIC DNA]</scope>
    <source>
        <strain evidence="3 4">LP11</strain>
    </source>
</reference>
<feature type="transmembrane region" description="Helical" evidence="2">
    <location>
        <begin position="242"/>
        <end position="261"/>
    </location>
</feature>
<protein>
    <recommendedName>
        <fullName evidence="5">Aromatic ring-opening dioxygenase LigA</fullName>
    </recommendedName>
</protein>